<name>A0A401J7M0_SPHXE</name>
<protein>
    <recommendedName>
        <fullName evidence="4">Aspartyl/asparaginy/proline hydroxylase domain-containing protein</fullName>
    </recommendedName>
</protein>
<dbReference type="InterPro" id="IPR007803">
    <property type="entry name" value="Asp/Arg/Pro-Hydrxlase"/>
</dbReference>
<dbReference type="Gene3D" id="1.25.40.10">
    <property type="entry name" value="Tetratricopeptide repeat domain"/>
    <property type="match status" value="1"/>
</dbReference>
<dbReference type="STRING" id="1192759.GCA_000277525_02111"/>
<keyword evidence="6" id="KW-1185">Reference proteome</keyword>
<keyword evidence="2" id="KW-0223">Dioxygenase</keyword>
<keyword evidence="3" id="KW-0560">Oxidoreductase</keyword>
<dbReference type="Gene3D" id="2.60.120.330">
    <property type="entry name" value="B-lactam Antibiotic, Isopenicillin N Synthase, Chain"/>
    <property type="match status" value="1"/>
</dbReference>
<proteinExistence type="inferred from homology"/>
<feature type="domain" description="Aspartyl/asparaginy/proline hydroxylase" evidence="4">
    <location>
        <begin position="242"/>
        <end position="406"/>
    </location>
</feature>
<evidence type="ECO:0000256" key="3">
    <source>
        <dbReference type="ARBA" id="ARBA00023002"/>
    </source>
</evidence>
<dbReference type="InterPro" id="IPR011990">
    <property type="entry name" value="TPR-like_helical_dom_sf"/>
</dbReference>
<dbReference type="GO" id="GO:0051213">
    <property type="term" value="F:dioxygenase activity"/>
    <property type="evidence" value="ECO:0007669"/>
    <property type="project" value="UniProtKB-KW"/>
</dbReference>
<dbReference type="EMBL" id="BBQY01000041">
    <property type="protein sequence ID" value="GBH32641.1"/>
    <property type="molecule type" value="Genomic_DNA"/>
</dbReference>
<accession>A0A401J7M0</accession>
<dbReference type="RefSeq" id="WP_262503696.1">
    <property type="nucleotide sequence ID" value="NZ_BBQY01000041.1"/>
</dbReference>
<evidence type="ECO:0000256" key="2">
    <source>
        <dbReference type="ARBA" id="ARBA00022964"/>
    </source>
</evidence>
<dbReference type="AlphaFoldDB" id="A0A401J7M0"/>
<dbReference type="Proteomes" id="UP000290975">
    <property type="component" value="Unassembled WGS sequence"/>
</dbReference>
<dbReference type="SUPFAM" id="SSF48452">
    <property type="entry name" value="TPR-like"/>
    <property type="match status" value="1"/>
</dbReference>
<dbReference type="PANTHER" id="PTHR46332">
    <property type="entry name" value="ASPARTATE BETA-HYDROXYLASE DOMAIN-CONTAINING PROTEIN 2"/>
    <property type="match status" value="1"/>
</dbReference>
<evidence type="ECO:0000259" key="4">
    <source>
        <dbReference type="Pfam" id="PF05118"/>
    </source>
</evidence>
<evidence type="ECO:0000313" key="5">
    <source>
        <dbReference type="EMBL" id="GBH32641.1"/>
    </source>
</evidence>
<dbReference type="InterPro" id="IPR051821">
    <property type="entry name" value="Asp/Asn_beta-hydroxylase"/>
</dbReference>
<dbReference type="GO" id="GO:0016020">
    <property type="term" value="C:membrane"/>
    <property type="evidence" value="ECO:0007669"/>
    <property type="project" value="TreeGrafter"/>
</dbReference>
<comment type="similarity">
    <text evidence="1">Belongs to the aspartyl/asparaginyl beta-hydroxylase family.</text>
</comment>
<organism evidence="5 6">
    <name type="scientific">Sphingobium xenophagum</name>
    <dbReference type="NCBI Taxonomy" id="121428"/>
    <lineage>
        <taxon>Bacteria</taxon>
        <taxon>Pseudomonadati</taxon>
        <taxon>Pseudomonadota</taxon>
        <taxon>Alphaproteobacteria</taxon>
        <taxon>Sphingomonadales</taxon>
        <taxon>Sphingomonadaceae</taxon>
        <taxon>Sphingobium</taxon>
    </lineage>
</organism>
<dbReference type="Pfam" id="PF05118">
    <property type="entry name" value="Asp_Arg_Hydrox"/>
    <property type="match status" value="1"/>
</dbReference>
<comment type="caution">
    <text evidence="5">The sequence shown here is derived from an EMBL/GenBank/DDBJ whole genome shotgun (WGS) entry which is preliminary data.</text>
</comment>
<dbReference type="SUPFAM" id="SSF51197">
    <property type="entry name" value="Clavaminate synthase-like"/>
    <property type="match status" value="1"/>
</dbReference>
<reference evidence="5 6" key="1">
    <citation type="submission" date="2014-12" db="EMBL/GenBank/DDBJ databases">
        <title>Whole genome sequencing of Sphingobium xenophagum OW59.</title>
        <authorList>
            <person name="Ohta Y."/>
            <person name="Nishi S."/>
            <person name="Hatada Y."/>
        </authorList>
    </citation>
    <scope>NUCLEOTIDE SEQUENCE [LARGE SCALE GENOMIC DNA]</scope>
    <source>
        <strain evidence="5 6">OW59</strain>
    </source>
</reference>
<dbReference type="InterPro" id="IPR027443">
    <property type="entry name" value="IPNS-like_sf"/>
</dbReference>
<evidence type="ECO:0000256" key="1">
    <source>
        <dbReference type="ARBA" id="ARBA00007730"/>
    </source>
</evidence>
<sequence>MMDRKLGGFMDGAVGRLVQQAAEARRQGRIAAAEQLLGDALKRQAGEPQALNLLGMIALDRRDFAAASVHFRGAAAADPKEAALWMNVASAERGLGAAEAERAALQAAIDIDQRNLMAQIRMAQLQQRLEERQAAADSWGKALALSAGLTDLPPALADILAQARDFVTAHQAQFAAFVEAGVAAQLKASDGVTQRRFQACLDREFGRRTIYQNHCSGLHYPFLPADEYFDRQHFPWMDALEAQTDVIRAEFLAMVDKRGDAIRPYVRQDAGTPQNKWTALDGSLDWGAAFLWEYGVRNEAVCAACPQTVAALEALPRADIPGRAPSAFFSLLKPRSRIPAHTGVTNTRAIIHLPLIVPPGCFFRVGGETRAWQEGVAFGFDDTIDHEAWNDSDHLRVVLIFDVWNPHLSLAEQQLLKQFYATADASKTNNVPPRI</sequence>
<dbReference type="PANTHER" id="PTHR46332:SF5">
    <property type="entry name" value="ASPARTATE BETA-HYDROXYLASE DOMAIN CONTAINING 2"/>
    <property type="match status" value="1"/>
</dbReference>
<evidence type="ECO:0000313" key="6">
    <source>
        <dbReference type="Proteomes" id="UP000290975"/>
    </source>
</evidence>
<gene>
    <name evidence="5" type="ORF">MBESOW_P3872</name>
</gene>